<dbReference type="Gene3D" id="2.40.40.20">
    <property type="match status" value="1"/>
</dbReference>
<dbReference type="EC" id="4.1.1.11" evidence="9"/>
<evidence type="ECO:0000256" key="12">
    <source>
        <dbReference type="PIRSR" id="PIRSR006246-5"/>
    </source>
</evidence>
<dbReference type="InterPro" id="IPR009010">
    <property type="entry name" value="Asp_de-COase-like_dom_sf"/>
</dbReference>
<evidence type="ECO:0000256" key="2">
    <source>
        <dbReference type="ARBA" id="ARBA00022655"/>
    </source>
</evidence>
<keyword evidence="8 9" id="KW-0670">Pyruvate</keyword>
<proteinExistence type="inferred from homology"/>
<keyword evidence="2 9" id="KW-0566">Pantothenate biosynthesis</keyword>
<dbReference type="UniPathway" id="UPA00028">
    <property type="reaction ID" value="UER00002"/>
</dbReference>
<comment type="function">
    <text evidence="9">Catalyzes the pyruvoyl-dependent decarboxylation of aspartate to produce beta-alanine.</text>
</comment>
<name>A0A5A5RL90_MICAE</name>
<keyword evidence="4 9" id="KW-0068">Autocatalytic cleavage</keyword>
<comment type="PTM">
    <text evidence="9 11">Is synthesized initially as an inactive proenzyme, which is activated by self-cleavage at a specific serine bond to produce a beta-subunit with a hydroxyl group at its C-terminus and an alpha-subunit with a pyruvoyl group at its N-terminus.</text>
</comment>
<evidence type="ECO:0000256" key="1">
    <source>
        <dbReference type="ARBA" id="ARBA00022490"/>
    </source>
</evidence>
<sequence length="132" mass="14658">MKRTLLNTKIHRATVTGAELNYIGSVAIDAQLMKEANILPFEKVEIVNINNGYRWETYALEAEPGSGAIEVRGGGARLAHVGDIVIIMTYVEIEEPIPAPWQPRLVMVNERNQISEILDLEGKAASFLFSLH</sequence>
<comment type="similarity">
    <text evidence="9">Belongs to the PanD family.</text>
</comment>
<keyword evidence="7 9" id="KW-0704">Schiff base</keyword>
<feature type="modified residue" description="Pyruvic acid (Ser)" evidence="9 11">
    <location>
        <position position="25"/>
    </location>
</feature>
<dbReference type="NCBIfam" id="TIGR00223">
    <property type="entry name" value="panD"/>
    <property type="match status" value="1"/>
</dbReference>
<evidence type="ECO:0000256" key="9">
    <source>
        <dbReference type="HAMAP-Rule" id="MF_00446"/>
    </source>
</evidence>
<dbReference type="InterPro" id="IPR003190">
    <property type="entry name" value="Asp_decarbox"/>
</dbReference>
<evidence type="ECO:0000256" key="5">
    <source>
        <dbReference type="ARBA" id="ARBA00023145"/>
    </source>
</evidence>
<dbReference type="EMBL" id="BHVP01000043">
    <property type="protein sequence ID" value="GCA75665.1"/>
    <property type="molecule type" value="Genomic_DNA"/>
</dbReference>
<accession>A0A5A5RL90</accession>
<dbReference type="GO" id="GO:0004068">
    <property type="term" value="F:aspartate 1-decarboxylase activity"/>
    <property type="evidence" value="ECO:0007669"/>
    <property type="project" value="UniProtKB-UniRule"/>
</dbReference>
<dbReference type="RefSeq" id="WP_149987026.1">
    <property type="nucleotide sequence ID" value="NZ_BHVP01000043.1"/>
</dbReference>
<dbReference type="CDD" id="cd06919">
    <property type="entry name" value="Asp_decarbox"/>
    <property type="match status" value="1"/>
</dbReference>
<protein>
    <recommendedName>
        <fullName evidence="9">Aspartate 1-decarboxylase</fullName>
        <ecNumber evidence="9">4.1.1.11</ecNumber>
    </recommendedName>
    <alternativeName>
        <fullName evidence="9">Aspartate alpha-decarboxylase</fullName>
    </alternativeName>
    <component>
        <recommendedName>
            <fullName evidence="9">Aspartate 1-decarboxylase beta chain</fullName>
        </recommendedName>
    </component>
    <component>
        <recommendedName>
            <fullName evidence="9">Aspartate 1-decarboxylase alpha chain</fullName>
        </recommendedName>
    </component>
</protein>
<comment type="caution">
    <text evidence="13">The sequence shown here is derived from an EMBL/GenBank/DDBJ whole genome shotgun (WGS) entry which is preliminary data.</text>
</comment>
<dbReference type="GO" id="GO:0005829">
    <property type="term" value="C:cytosol"/>
    <property type="evidence" value="ECO:0007669"/>
    <property type="project" value="TreeGrafter"/>
</dbReference>
<evidence type="ECO:0000256" key="6">
    <source>
        <dbReference type="ARBA" id="ARBA00023239"/>
    </source>
</evidence>
<evidence type="ECO:0000256" key="8">
    <source>
        <dbReference type="ARBA" id="ARBA00023317"/>
    </source>
</evidence>
<dbReference type="PANTHER" id="PTHR21012">
    <property type="entry name" value="ASPARTATE 1-DECARBOXYLASE"/>
    <property type="match status" value="1"/>
</dbReference>
<evidence type="ECO:0000256" key="4">
    <source>
        <dbReference type="ARBA" id="ARBA00022813"/>
    </source>
</evidence>
<feature type="chain" id="PRO_5023465950" description="Aspartate 1-decarboxylase beta chain" evidence="9 12">
    <location>
        <begin position="1"/>
        <end position="24"/>
    </location>
</feature>
<feature type="chain" id="PRO_5023465952" description="Aspartate 1-decarboxylase alpha chain" evidence="9 12">
    <location>
        <begin position="25"/>
        <end position="132"/>
    </location>
</feature>
<dbReference type="Pfam" id="PF02261">
    <property type="entry name" value="Asp_decarbox"/>
    <property type="match status" value="1"/>
</dbReference>
<comment type="catalytic activity">
    <reaction evidence="9">
        <text>L-aspartate + H(+) = beta-alanine + CO2</text>
        <dbReference type="Rhea" id="RHEA:19497"/>
        <dbReference type="ChEBI" id="CHEBI:15378"/>
        <dbReference type="ChEBI" id="CHEBI:16526"/>
        <dbReference type="ChEBI" id="CHEBI:29991"/>
        <dbReference type="ChEBI" id="CHEBI:57966"/>
        <dbReference type="EC" id="4.1.1.11"/>
    </reaction>
</comment>
<dbReference type="Proteomes" id="UP000324917">
    <property type="component" value="Unassembled WGS sequence"/>
</dbReference>
<feature type="active site" description="Proton donor" evidence="9 10">
    <location>
        <position position="58"/>
    </location>
</feature>
<dbReference type="HAMAP" id="MF_00446">
    <property type="entry name" value="PanD"/>
    <property type="match status" value="1"/>
</dbReference>
<evidence type="ECO:0000256" key="7">
    <source>
        <dbReference type="ARBA" id="ARBA00023270"/>
    </source>
</evidence>
<evidence type="ECO:0000313" key="14">
    <source>
        <dbReference type="Proteomes" id="UP000324917"/>
    </source>
</evidence>
<feature type="binding site" evidence="9">
    <location>
        <position position="57"/>
    </location>
    <ligand>
        <name>substrate</name>
    </ligand>
</feature>
<organism evidence="13 14">
    <name type="scientific">Microcystis aeruginosa NIES-2520</name>
    <dbReference type="NCBI Taxonomy" id="2303982"/>
    <lineage>
        <taxon>Bacteria</taxon>
        <taxon>Bacillati</taxon>
        <taxon>Cyanobacteriota</taxon>
        <taxon>Cyanophyceae</taxon>
        <taxon>Oscillatoriophycideae</taxon>
        <taxon>Chroococcales</taxon>
        <taxon>Microcystaceae</taxon>
        <taxon>Microcystis</taxon>
    </lineage>
</organism>
<reference evidence="13 14" key="1">
    <citation type="submission" date="2018-09" db="EMBL/GenBank/DDBJ databases">
        <title>Evolutionary history of phycoerythrin pigmentation in the water bloom-forming cyanobacterium Microcystis aeruginosa.</title>
        <authorList>
            <person name="Tanabe Y."/>
            <person name="Tanabe Y."/>
            <person name="Yamaguchi H."/>
        </authorList>
    </citation>
    <scope>NUCLEOTIDE SEQUENCE [LARGE SCALE GENOMIC DNA]</scope>
    <source>
        <strain evidence="13 14">NIES-2520</strain>
    </source>
</reference>
<dbReference type="PIRSF" id="PIRSF006246">
    <property type="entry name" value="Asp_decarbox"/>
    <property type="match status" value="1"/>
</dbReference>
<dbReference type="SUPFAM" id="SSF50692">
    <property type="entry name" value="ADC-like"/>
    <property type="match status" value="1"/>
</dbReference>
<evidence type="ECO:0000256" key="3">
    <source>
        <dbReference type="ARBA" id="ARBA00022793"/>
    </source>
</evidence>
<keyword evidence="3 9" id="KW-0210">Decarboxylase</keyword>
<comment type="subunit">
    <text evidence="9">Heterooctamer of four alpha and four beta subunits.</text>
</comment>
<dbReference type="GO" id="GO:0006523">
    <property type="term" value="P:alanine biosynthetic process"/>
    <property type="evidence" value="ECO:0007669"/>
    <property type="project" value="InterPro"/>
</dbReference>
<gene>
    <name evidence="13" type="primary">panD_2</name>
    <name evidence="9" type="synonym">panD</name>
    <name evidence="13" type="ORF">MiTe_02501</name>
</gene>
<comment type="caution">
    <text evidence="9">Lacks conserved residue(s) required for the propagation of feature annotation.</text>
</comment>
<keyword evidence="1 9" id="KW-0963">Cytoplasm</keyword>
<comment type="subcellular location">
    <subcellularLocation>
        <location evidence="9">Cytoplasm</location>
    </subcellularLocation>
</comment>
<evidence type="ECO:0000256" key="10">
    <source>
        <dbReference type="PIRSR" id="PIRSR006246-1"/>
    </source>
</evidence>
<dbReference type="PANTHER" id="PTHR21012:SF0">
    <property type="entry name" value="ASPARTATE 1-DECARBOXYLASE"/>
    <property type="match status" value="1"/>
</dbReference>
<comment type="pathway">
    <text evidence="9">Cofactor biosynthesis; (R)-pantothenate biosynthesis; beta-alanine from L-aspartate: step 1/1.</text>
</comment>
<evidence type="ECO:0000313" key="13">
    <source>
        <dbReference type="EMBL" id="GCA75665.1"/>
    </source>
</evidence>
<dbReference type="AlphaFoldDB" id="A0A5A5RL90"/>
<evidence type="ECO:0000256" key="11">
    <source>
        <dbReference type="PIRSR" id="PIRSR006246-3"/>
    </source>
</evidence>
<keyword evidence="6 9" id="KW-0456">Lyase</keyword>
<keyword evidence="5 9" id="KW-0865">Zymogen</keyword>
<comment type="cofactor">
    <cofactor evidence="9 10">
        <name>pyruvate</name>
        <dbReference type="ChEBI" id="CHEBI:15361"/>
    </cofactor>
    <text evidence="9 10">Binds 1 pyruvoyl group covalently per subunit.</text>
</comment>
<feature type="active site" description="Schiff-base intermediate with substrate; via pyruvic acid" evidence="9 10">
    <location>
        <position position="25"/>
    </location>
</feature>
<dbReference type="GO" id="GO:0015940">
    <property type="term" value="P:pantothenate biosynthetic process"/>
    <property type="evidence" value="ECO:0007669"/>
    <property type="project" value="UniProtKB-UniRule"/>
</dbReference>